<dbReference type="AlphaFoldDB" id="A0A836K881"/>
<keyword evidence="3" id="KW-1185">Reference proteome</keyword>
<dbReference type="RefSeq" id="XP_067174772.1">
    <property type="nucleotide sequence ID" value="XM_067318667.1"/>
</dbReference>
<evidence type="ECO:0000313" key="3">
    <source>
        <dbReference type="Proteomes" id="UP000673552"/>
    </source>
</evidence>
<dbReference type="Proteomes" id="UP000673552">
    <property type="component" value="Unassembled WGS sequence"/>
</dbReference>
<feature type="region of interest" description="Disordered" evidence="1">
    <location>
        <begin position="300"/>
        <end position="330"/>
    </location>
</feature>
<reference evidence="3" key="1">
    <citation type="journal article" date="2021" name="Microbiol. Resour. Announc.">
        <title>LGAAP: Leishmaniinae Genome Assembly and Annotation Pipeline.</title>
        <authorList>
            <person name="Almutairi H."/>
            <person name="Urbaniak M.D."/>
            <person name="Bates M.D."/>
            <person name="Jariyapan N."/>
            <person name="Kwakye-Nuako G."/>
            <person name="Thomaz-Soccol V."/>
            <person name="Al-Salem W.S."/>
            <person name="Dillon R.J."/>
            <person name="Bates P.A."/>
            <person name="Gatherer D."/>
        </authorList>
    </citation>
    <scope>NUCLEOTIDE SEQUENCE [LARGE SCALE GENOMIC DNA]</scope>
</reference>
<organism evidence="2 3">
    <name type="scientific">Leishmania martiniquensis</name>
    <dbReference type="NCBI Taxonomy" id="1580590"/>
    <lineage>
        <taxon>Eukaryota</taxon>
        <taxon>Discoba</taxon>
        <taxon>Euglenozoa</taxon>
        <taxon>Kinetoplastea</taxon>
        <taxon>Metakinetoplastina</taxon>
        <taxon>Trypanosomatida</taxon>
        <taxon>Trypanosomatidae</taxon>
        <taxon>Leishmaniinae</taxon>
        <taxon>Leishmania</taxon>
    </lineage>
</organism>
<feature type="region of interest" description="Disordered" evidence="1">
    <location>
        <begin position="421"/>
        <end position="472"/>
    </location>
</feature>
<feature type="compositionally biased region" description="Polar residues" evidence="1">
    <location>
        <begin position="421"/>
        <end position="430"/>
    </location>
</feature>
<evidence type="ECO:0000256" key="1">
    <source>
        <dbReference type="SAM" id="MobiDB-lite"/>
    </source>
</evidence>
<evidence type="ECO:0000313" key="2">
    <source>
        <dbReference type="EMBL" id="KAG5466864.1"/>
    </source>
</evidence>
<proteinExistence type="predicted"/>
<protein>
    <submittedName>
        <fullName evidence="2">Uncharacterized protein</fullName>
    </submittedName>
</protein>
<reference evidence="3" key="2">
    <citation type="journal article" date="2021" name="Sci. Data">
        <title>Chromosome-scale genome sequencing, assembly and annotation of six genomes from subfamily Leishmaniinae.</title>
        <authorList>
            <person name="Almutairi H."/>
            <person name="Urbaniak M.D."/>
            <person name="Bates M.D."/>
            <person name="Jariyapan N."/>
            <person name="Kwakye-Nuako G."/>
            <person name="Thomaz Soccol V."/>
            <person name="Al-Salem W.S."/>
            <person name="Dillon R.J."/>
            <person name="Bates P.A."/>
            <person name="Gatherer D."/>
        </authorList>
    </citation>
    <scope>NUCLEOTIDE SEQUENCE [LARGE SCALE GENOMIC DNA]</scope>
</reference>
<gene>
    <name evidence="2" type="ORF">LSCM1_01041</name>
</gene>
<dbReference type="EMBL" id="JAFEUZ010000035">
    <property type="protein sequence ID" value="KAG5466864.1"/>
    <property type="molecule type" value="Genomic_DNA"/>
</dbReference>
<comment type="caution">
    <text evidence="2">The sequence shown here is derived from an EMBL/GenBank/DDBJ whole genome shotgun (WGS) entry which is preliminary data.</text>
</comment>
<dbReference type="KEGG" id="lmat:92511179"/>
<sequence>MHASGMSTVFFCGIPCSQPNGWEVHQAPPAAALQGYPGTAQFSLEVHELNFYADVYNEHHACCWPRLVLDTHLGQSAEEVAHAQAARSASRGSEGPFIVPPSVADGAADASSALYMDHVCAVMKQLYMAQLEKVPRAAFARRALFHQGVPPVLRCHEHSDSFVYVMSGQLRLFHRCRTGSWRKGRPCEGHRRHCTHGPTADHLARDVFPLVLVMAPADDCAPYVDAEPPVASAATQWRTKPLVLALESVVAVQSRSPEEAGEEDEVWCAAYSPFTWVCSPLGNQKVSVLIKSTAALRRMPRTQPHDAVKSAATKRAAMARRPPPTGSELGDPLQPLGLCFTVYASLYTCEAAKERVFRSLASSDVYNLHVTRSMRFGLGGPDLYKRAVLGADDEALSHARSRRPAQLMRLLDEKLQLVTDTASRASESDMTGTAAAGHGATREVARPQMSKIPRRENDGEPPSTGGDAGSQETRFVPLVTAYRIAELRTVRPIEREWCRLPKSITLASILRQPTSSASPHSGWPLRVGRHTSDGSAPAAELSSLATLQELAEALRSVSP</sequence>
<accession>A0A836K881</accession>
<dbReference type="GeneID" id="92511179"/>
<feature type="region of interest" description="Disordered" evidence="1">
    <location>
        <begin position="513"/>
        <end position="540"/>
    </location>
</feature>
<name>A0A836K881_9TRYP</name>
<dbReference type="OrthoDB" id="273074at2759"/>